<evidence type="ECO:0000256" key="1">
    <source>
        <dbReference type="SAM" id="MobiDB-lite"/>
    </source>
</evidence>
<dbReference type="SUPFAM" id="SSF69322">
    <property type="entry name" value="Tricorn protease domain 2"/>
    <property type="match status" value="1"/>
</dbReference>
<dbReference type="VEuPathDB" id="TriTrypDB:BSAL_54920"/>
<keyword evidence="2 3" id="KW-0812">Transmembrane</keyword>
<dbReference type="Proteomes" id="UP000051952">
    <property type="component" value="Unassembled WGS sequence"/>
</dbReference>
<evidence type="ECO:0000313" key="4">
    <source>
        <dbReference type="Proteomes" id="UP000051952"/>
    </source>
</evidence>
<dbReference type="EMBL" id="CYKH01000145">
    <property type="protein sequence ID" value="CUE73200.1"/>
    <property type="molecule type" value="Genomic_DNA"/>
</dbReference>
<sequence length="413" mass="45319">MALLGQGDSLFLGPNWRVTSSRNSGEPSCIYDFPVVSFAVNNEGDKIAFLVKDDSPSAEEAKKPRRRNGGAKTPTHIIKLFGFDRSEIEVKSLLCSLPTGPARRIQWSPSGKFLFLFDTPSSHITILKLVSVGPTFELSVICDDTALAPFFYQHGATSTDEWCALINEKRQTADCWNLSKDTVVASLQLSRRSIKLVDTAVAGRIVVSLYDNLCISFAVWDSASQAFVKLPKIDDLFKDKAHSEDELARKISHKLRVSATESETEILVGLTTCKDVYRFEVQNGKATLVGMTTISDGAALVDLSGTPLSALVEFERYNFQVVPLVFEVRNVEIESKPKKEKKKKTEDEESHNVSSGETKVNVPDSAASEPLKISATQPTPVKPSKPMSMITLSVCAGVGILVLFGLKKISQRK</sequence>
<feature type="transmembrane region" description="Helical" evidence="2">
    <location>
        <begin position="387"/>
        <end position="406"/>
    </location>
</feature>
<reference evidence="4" key="1">
    <citation type="submission" date="2015-09" db="EMBL/GenBank/DDBJ databases">
        <authorList>
            <consortium name="Pathogen Informatics"/>
        </authorList>
    </citation>
    <scope>NUCLEOTIDE SEQUENCE [LARGE SCALE GENOMIC DNA]</scope>
    <source>
        <strain evidence="4">Lake Konstanz</strain>
    </source>
</reference>
<proteinExistence type="predicted"/>
<evidence type="ECO:0000256" key="2">
    <source>
        <dbReference type="SAM" id="Phobius"/>
    </source>
</evidence>
<gene>
    <name evidence="3" type="ORF">BSAL_54920</name>
</gene>
<dbReference type="AlphaFoldDB" id="A0A0S4IIU7"/>
<protein>
    <submittedName>
        <fullName evidence="3">Transmembrane protein, putative</fullName>
    </submittedName>
</protein>
<feature type="region of interest" description="Disordered" evidence="1">
    <location>
        <begin position="336"/>
        <end position="384"/>
    </location>
</feature>
<keyword evidence="2" id="KW-0472">Membrane</keyword>
<accession>A0A0S4IIU7</accession>
<evidence type="ECO:0000313" key="3">
    <source>
        <dbReference type="EMBL" id="CUE73200.1"/>
    </source>
</evidence>
<name>A0A0S4IIU7_BODSA</name>
<keyword evidence="2" id="KW-1133">Transmembrane helix</keyword>
<organism evidence="3 4">
    <name type="scientific">Bodo saltans</name>
    <name type="common">Flagellated protozoan</name>
    <dbReference type="NCBI Taxonomy" id="75058"/>
    <lineage>
        <taxon>Eukaryota</taxon>
        <taxon>Discoba</taxon>
        <taxon>Euglenozoa</taxon>
        <taxon>Kinetoplastea</taxon>
        <taxon>Metakinetoplastina</taxon>
        <taxon>Eubodonida</taxon>
        <taxon>Bodonidae</taxon>
        <taxon>Bodo</taxon>
    </lineage>
</organism>
<keyword evidence="4" id="KW-1185">Reference proteome</keyword>